<evidence type="ECO:0000313" key="3">
    <source>
        <dbReference type="EMBL" id="EPE30615.1"/>
    </source>
</evidence>
<dbReference type="PANTHER" id="PTHR33365:SF4">
    <property type="entry name" value="CYCLOCHLOROTINE BIOSYNTHESIS PROTEIN O"/>
    <property type="match status" value="1"/>
</dbReference>
<proteinExistence type="inferred from homology"/>
<evidence type="ECO:0000256" key="2">
    <source>
        <dbReference type="ARBA" id="ARBA00035112"/>
    </source>
</evidence>
<evidence type="ECO:0000256" key="1">
    <source>
        <dbReference type="ARBA" id="ARBA00004685"/>
    </source>
</evidence>
<gene>
    <name evidence="3" type="ORF">GLAREA_03582</name>
</gene>
<keyword evidence="4" id="KW-1185">Reference proteome</keyword>
<dbReference type="HOGENOM" id="CLU_042941_6_3_1"/>
<dbReference type="Pfam" id="PF11807">
    <property type="entry name" value="UstYa"/>
    <property type="match status" value="1"/>
</dbReference>
<dbReference type="Proteomes" id="UP000016922">
    <property type="component" value="Unassembled WGS sequence"/>
</dbReference>
<reference evidence="3 4" key="1">
    <citation type="journal article" date="2013" name="BMC Genomics">
        <title>Genomics-driven discovery of the pneumocandin biosynthetic gene cluster in the fungus Glarea lozoyensis.</title>
        <authorList>
            <person name="Chen L."/>
            <person name="Yue Q."/>
            <person name="Zhang X."/>
            <person name="Xiang M."/>
            <person name="Wang C."/>
            <person name="Li S."/>
            <person name="Che Y."/>
            <person name="Ortiz-Lopez F.J."/>
            <person name="Bills G.F."/>
            <person name="Liu X."/>
            <person name="An Z."/>
        </authorList>
    </citation>
    <scope>NUCLEOTIDE SEQUENCE [LARGE SCALE GENOMIC DNA]</scope>
    <source>
        <strain evidence="4">ATCC 20868 / MF5171</strain>
    </source>
</reference>
<dbReference type="AlphaFoldDB" id="S3CYC5"/>
<dbReference type="OrthoDB" id="3687641at2759"/>
<sequence length="264" mass="30602">MFRQIVDSFLGSASTLHQQTKQLASLCSHQNRWRKNISILNISSFMGTIIASFICIKAINYQPTERQCDDNSYVWSPASDHISYSWSTEYVDLGTYTPYFDVVYKQVVEDEWNKIIPKHPISIPSSRLAELNQSTPADSPLWIRDPNNRDSVLALPQVFVDLGCLNFLRQWSSKFDHDYSYLKVFQDGDKTVNDRAHQCLERLRHSISCWGDTTVILEFIDEPYTKVDFGTLHYCRDFDRIGQWIKENGVKEVELDNLWWGGAA</sequence>
<dbReference type="GO" id="GO:0043386">
    <property type="term" value="P:mycotoxin biosynthetic process"/>
    <property type="evidence" value="ECO:0007669"/>
    <property type="project" value="InterPro"/>
</dbReference>
<comment type="similarity">
    <text evidence="2">Belongs to the ustYa family.</text>
</comment>
<evidence type="ECO:0000313" key="4">
    <source>
        <dbReference type="Proteomes" id="UP000016922"/>
    </source>
</evidence>
<dbReference type="PANTHER" id="PTHR33365">
    <property type="entry name" value="YALI0B05434P"/>
    <property type="match status" value="1"/>
</dbReference>
<organism evidence="3 4">
    <name type="scientific">Glarea lozoyensis (strain ATCC 20868 / MF5171)</name>
    <dbReference type="NCBI Taxonomy" id="1116229"/>
    <lineage>
        <taxon>Eukaryota</taxon>
        <taxon>Fungi</taxon>
        <taxon>Dikarya</taxon>
        <taxon>Ascomycota</taxon>
        <taxon>Pezizomycotina</taxon>
        <taxon>Leotiomycetes</taxon>
        <taxon>Helotiales</taxon>
        <taxon>Helotiaceae</taxon>
        <taxon>Glarea</taxon>
    </lineage>
</organism>
<dbReference type="STRING" id="1116229.S3CYC5"/>
<protein>
    <submittedName>
        <fullName evidence="3">Uncharacterized protein</fullName>
    </submittedName>
</protein>
<comment type="pathway">
    <text evidence="1">Mycotoxin biosynthesis.</text>
</comment>
<dbReference type="RefSeq" id="XP_008082026.1">
    <property type="nucleotide sequence ID" value="XM_008083835.1"/>
</dbReference>
<name>S3CYC5_GLAL2</name>
<dbReference type="GeneID" id="19462637"/>
<dbReference type="KEGG" id="glz:GLAREA_03582"/>
<dbReference type="EMBL" id="KE145363">
    <property type="protein sequence ID" value="EPE30615.1"/>
    <property type="molecule type" value="Genomic_DNA"/>
</dbReference>
<dbReference type="InterPro" id="IPR021765">
    <property type="entry name" value="UstYa-like"/>
</dbReference>
<accession>S3CYC5</accession>